<organism evidence="1 2">
    <name type="scientific">Trichinella papuae</name>
    <dbReference type="NCBI Taxonomy" id="268474"/>
    <lineage>
        <taxon>Eukaryota</taxon>
        <taxon>Metazoa</taxon>
        <taxon>Ecdysozoa</taxon>
        <taxon>Nematoda</taxon>
        <taxon>Enoplea</taxon>
        <taxon>Dorylaimia</taxon>
        <taxon>Trichinellida</taxon>
        <taxon>Trichinellidae</taxon>
        <taxon>Trichinella</taxon>
    </lineage>
</organism>
<reference evidence="1 2" key="1">
    <citation type="submission" date="2015-01" db="EMBL/GenBank/DDBJ databases">
        <title>Evolution of Trichinella species and genotypes.</title>
        <authorList>
            <person name="Korhonen P.K."/>
            <person name="Edoardo P."/>
            <person name="Giuseppe L.R."/>
            <person name="Gasser R.B."/>
        </authorList>
    </citation>
    <scope>NUCLEOTIDE SEQUENCE [LARGE SCALE GENOMIC DNA]</scope>
    <source>
        <strain evidence="1">ISS1980</strain>
    </source>
</reference>
<name>A0A0V1MNT1_9BILA</name>
<accession>A0A0V1MNT1</accession>
<dbReference type="AlphaFoldDB" id="A0A0V1MNT1"/>
<dbReference type="Proteomes" id="UP000054843">
    <property type="component" value="Unassembled WGS sequence"/>
</dbReference>
<dbReference type="EMBL" id="JYDO01000063">
    <property type="protein sequence ID" value="KRZ73476.1"/>
    <property type="molecule type" value="Genomic_DNA"/>
</dbReference>
<protein>
    <submittedName>
        <fullName evidence="1">Uncharacterized protein</fullName>
    </submittedName>
</protein>
<proteinExistence type="predicted"/>
<evidence type="ECO:0000313" key="2">
    <source>
        <dbReference type="Proteomes" id="UP000054843"/>
    </source>
</evidence>
<comment type="caution">
    <text evidence="1">The sequence shown here is derived from an EMBL/GenBank/DDBJ whole genome shotgun (WGS) entry which is preliminary data.</text>
</comment>
<sequence length="127" mass="14445">MAKVHKPADQPPVEYEQSDVSTTIYLKNCKTCLLCPAQRWQQTGDPAVGPIIRLLTEQPLAVLKSPYQPAVEYEQTDVSTILQFFFFIFETINIMKSAVSFLIKEKLIKCNTVKILPQRASISDRLQ</sequence>
<gene>
    <name evidence="1" type="ORF">T10_5738</name>
</gene>
<evidence type="ECO:0000313" key="1">
    <source>
        <dbReference type="EMBL" id="KRZ73476.1"/>
    </source>
</evidence>
<keyword evidence="2" id="KW-1185">Reference proteome</keyword>